<proteinExistence type="predicted"/>
<dbReference type="InterPro" id="IPR045865">
    <property type="entry name" value="ACT-like_dom_sf"/>
</dbReference>
<evidence type="ECO:0000259" key="4">
    <source>
        <dbReference type="PROSITE" id="PS51671"/>
    </source>
</evidence>
<sequence>MAGEIERAQCLDEYEKLVTRMNNPRVVIDNDVCTSATLIKVDSARKSGVLLEAVQALTDLNLSIKKAYISSDGRWFMDVFHVTDQFGAKLIDESIRTYLEQSLVAGNDNRKLEGFSNHLTALELTGSDRPGILSEVFAVLADLQCNVVDAKVWTHNGRVASLMHVKDEDSGSIIEDTQKIQRIERRLHNVLRGDGDNVPAIARVVAVSSLAVAHAEHRLHQMMSADRESGQAAEATASSLSPSPPLVSVQNWIDRGYSIVNVQCRDRPKLLFDILCTLTDMEYVVFHGTIDTVGDRAYQEFYIRHADGSAISSETSRQRVIQRLQSGVERRSHRGLRLELCTVEQRGLLSEVTRVIRENGLSITGAEVSTKGAMSCNVFYVTDVTGNPAEARAIEAVRQRIGLGRLVIKEPPTRLPAYGSSNCPDPGEETGSGAGLLYIGSLVKRNLYNLGLIRSCS</sequence>
<dbReference type="Proteomes" id="UP000663760">
    <property type="component" value="Chromosome 18"/>
</dbReference>
<dbReference type="CDD" id="cd04895">
    <property type="entry name" value="ACT_ACR_1"/>
    <property type="match status" value="1"/>
</dbReference>
<dbReference type="GO" id="GO:0016597">
    <property type="term" value="F:amino acid binding"/>
    <property type="evidence" value="ECO:0007669"/>
    <property type="project" value="UniProtKB-UniRule"/>
</dbReference>
<feature type="domain" description="ACT" evidence="4">
    <location>
        <begin position="38"/>
        <end position="117"/>
    </location>
</feature>
<dbReference type="Gene3D" id="3.30.70.260">
    <property type="match status" value="1"/>
</dbReference>
<dbReference type="PROSITE" id="PS51671">
    <property type="entry name" value="ACT"/>
    <property type="match status" value="3"/>
</dbReference>
<feature type="domain" description="ACT" evidence="4">
    <location>
        <begin position="337"/>
        <end position="411"/>
    </location>
</feature>
<protein>
    <recommendedName>
        <fullName evidence="2">ACT domain-containing protein ACR</fullName>
    </recommendedName>
    <alternativeName>
        <fullName evidence="2">Protein ACT DOMAIN REPEATS</fullName>
    </alternativeName>
</protein>
<dbReference type="InterPro" id="IPR040217">
    <property type="entry name" value="ACR1-12"/>
</dbReference>
<dbReference type="CDD" id="cd04897">
    <property type="entry name" value="ACT_ACR_3"/>
    <property type="match status" value="1"/>
</dbReference>
<accession>A0A7I8LNK2</accession>
<evidence type="ECO:0000256" key="3">
    <source>
        <dbReference type="SAM" id="MobiDB-lite"/>
    </source>
</evidence>
<dbReference type="EMBL" id="LR746281">
    <property type="protein sequence ID" value="CAA7410858.1"/>
    <property type="molecule type" value="Genomic_DNA"/>
</dbReference>
<evidence type="ECO:0000313" key="5">
    <source>
        <dbReference type="EMBL" id="CAA7410858.1"/>
    </source>
</evidence>
<gene>
    <name evidence="5" type="ORF">SI8410_18021536</name>
</gene>
<organism evidence="5 6">
    <name type="scientific">Spirodela intermedia</name>
    <name type="common">Intermediate duckweed</name>
    <dbReference type="NCBI Taxonomy" id="51605"/>
    <lineage>
        <taxon>Eukaryota</taxon>
        <taxon>Viridiplantae</taxon>
        <taxon>Streptophyta</taxon>
        <taxon>Embryophyta</taxon>
        <taxon>Tracheophyta</taxon>
        <taxon>Spermatophyta</taxon>
        <taxon>Magnoliopsida</taxon>
        <taxon>Liliopsida</taxon>
        <taxon>Araceae</taxon>
        <taxon>Lemnoideae</taxon>
        <taxon>Spirodela</taxon>
    </lineage>
</organism>
<dbReference type="InterPro" id="IPR002912">
    <property type="entry name" value="ACT_dom"/>
</dbReference>
<evidence type="ECO:0000256" key="1">
    <source>
        <dbReference type="ARBA" id="ARBA00022737"/>
    </source>
</evidence>
<reference evidence="5" key="1">
    <citation type="submission" date="2020-02" db="EMBL/GenBank/DDBJ databases">
        <authorList>
            <person name="Scholz U."/>
            <person name="Mascher M."/>
            <person name="Fiebig A."/>
        </authorList>
    </citation>
    <scope>NUCLEOTIDE SEQUENCE</scope>
</reference>
<feature type="domain" description="ACT" evidence="4">
    <location>
        <begin position="121"/>
        <end position="203"/>
    </location>
</feature>
<evidence type="ECO:0000313" key="6">
    <source>
        <dbReference type="Proteomes" id="UP000663760"/>
    </source>
</evidence>
<comment type="function">
    <text evidence="2">Binds amino acids.</text>
</comment>
<evidence type="ECO:0000256" key="2">
    <source>
        <dbReference type="RuleBase" id="RU369043"/>
    </source>
</evidence>
<dbReference type="Pfam" id="PF24931">
    <property type="entry name" value="ACT_ACR9_3rd"/>
    <property type="match status" value="1"/>
</dbReference>
<dbReference type="PANTHER" id="PTHR31096:SF6">
    <property type="entry name" value="ACT DOMAIN-CONTAINING PROTEIN ACR8"/>
    <property type="match status" value="1"/>
</dbReference>
<dbReference type="OrthoDB" id="2019938at2759"/>
<feature type="region of interest" description="Disordered" evidence="3">
    <location>
        <begin position="223"/>
        <end position="243"/>
    </location>
</feature>
<dbReference type="Pfam" id="PF01842">
    <property type="entry name" value="ACT"/>
    <property type="match status" value="3"/>
</dbReference>
<keyword evidence="1 2" id="KW-0677">Repeat</keyword>
<dbReference type="PANTHER" id="PTHR31096">
    <property type="entry name" value="ACT DOMAIN-CONTAINING PROTEIN ACR4-RELATED"/>
    <property type="match status" value="1"/>
</dbReference>
<dbReference type="AlphaFoldDB" id="A0A7I8LNK2"/>
<dbReference type="SUPFAM" id="SSF55021">
    <property type="entry name" value="ACT-like"/>
    <property type="match status" value="3"/>
</dbReference>
<name>A0A7I8LNK2_SPIIN</name>
<keyword evidence="6" id="KW-1185">Reference proteome</keyword>